<proteinExistence type="predicted"/>
<accession>A0A1J4TDT9</accession>
<feature type="transmembrane region" description="Helical" evidence="1">
    <location>
        <begin position="239"/>
        <end position="261"/>
    </location>
</feature>
<comment type="caution">
    <text evidence="3">The sequence shown here is derived from an EMBL/GenBank/DDBJ whole genome shotgun (WGS) entry which is preliminary data.</text>
</comment>
<feature type="transmembrane region" description="Helical" evidence="1">
    <location>
        <begin position="118"/>
        <end position="136"/>
    </location>
</feature>
<dbReference type="SUPFAM" id="SSF103481">
    <property type="entry name" value="Multidrug resistance efflux transporter EmrE"/>
    <property type="match status" value="2"/>
</dbReference>
<dbReference type="EMBL" id="MNUU01000015">
    <property type="protein sequence ID" value="OIO08367.1"/>
    <property type="molecule type" value="Genomic_DNA"/>
</dbReference>
<dbReference type="PANTHER" id="PTHR22911">
    <property type="entry name" value="ACYL-MALONYL CONDENSING ENZYME-RELATED"/>
    <property type="match status" value="1"/>
</dbReference>
<feature type="transmembrane region" description="Helical" evidence="1">
    <location>
        <begin position="268"/>
        <end position="285"/>
    </location>
</feature>
<dbReference type="InterPro" id="IPR000620">
    <property type="entry name" value="EamA_dom"/>
</dbReference>
<evidence type="ECO:0000313" key="3">
    <source>
        <dbReference type="EMBL" id="OIO08367.1"/>
    </source>
</evidence>
<keyword evidence="1" id="KW-1133">Transmembrane helix</keyword>
<sequence length="286" mass="31755">MGIIMGLATMTGWGVAIFFEAIANRKTKNFIVLFWMELFGLILGLFYFFYKFSSFDFSLIYHYFPQIAIIALLQMFAYLSFYQGLAKAQVSLVSSIAACWGLLTAILGIIILKETLKLNQTLAIIFIVVGIILASVNIKDFIANKKIKLLVGVKEGLMAMLGWGISLFMLASLTKTMGWFLPAISFRFFLLIFLLVYMLLAKKDFVEKKVKFPLLILILCGVFDMGAFFTYSLGTSGSYASIVAPIGSAYTLVTILLAQIFLKEKIKVNQAIGILGILVGLVLISL</sequence>
<feature type="transmembrane region" description="Helical" evidence="1">
    <location>
        <begin position="93"/>
        <end position="112"/>
    </location>
</feature>
<feature type="domain" description="EamA" evidence="2">
    <location>
        <begin position="156"/>
        <end position="285"/>
    </location>
</feature>
<feature type="transmembrane region" description="Helical" evidence="1">
    <location>
        <begin position="62"/>
        <end position="81"/>
    </location>
</feature>
<feature type="transmembrane region" description="Helical" evidence="1">
    <location>
        <begin position="6"/>
        <end position="23"/>
    </location>
</feature>
<dbReference type="PANTHER" id="PTHR22911:SF137">
    <property type="entry name" value="SOLUTE CARRIER FAMILY 35 MEMBER G2-RELATED"/>
    <property type="match status" value="1"/>
</dbReference>
<dbReference type="Proteomes" id="UP000183192">
    <property type="component" value="Unassembled WGS sequence"/>
</dbReference>
<feature type="transmembrane region" description="Helical" evidence="1">
    <location>
        <begin position="156"/>
        <end position="173"/>
    </location>
</feature>
<protein>
    <recommendedName>
        <fullName evidence="2">EamA domain-containing protein</fullName>
    </recommendedName>
</protein>
<feature type="transmembrane region" description="Helical" evidence="1">
    <location>
        <begin position="30"/>
        <end position="50"/>
    </location>
</feature>
<gene>
    <name evidence="3" type="ORF">AUJ27_00860</name>
</gene>
<reference evidence="3 4" key="1">
    <citation type="journal article" date="2016" name="Environ. Microbiol.">
        <title>Genomic resolution of a cold subsurface aquifer community provides metabolic insights for novel microbes adapted to high CO concentrations.</title>
        <authorList>
            <person name="Probst A.J."/>
            <person name="Castelle C.J."/>
            <person name="Singh A."/>
            <person name="Brown C.T."/>
            <person name="Anantharaman K."/>
            <person name="Sharon I."/>
            <person name="Hug L.A."/>
            <person name="Burstein D."/>
            <person name="Emerson J.B."/>
            <person name="Thomas B.C."/>
            <person name="Banfield J.F."/>
        </authorList>
    </citation>
    <scope>NUCLEOTIDE SEQUENCE [LARGE SCALE GENOMIC DNA]</scope>
    <source>
        <strain evidence="3">CG1_02_37_44</strain>
    </source>
</reference>
<feature type="transmembrane region" description="Helical" evidence="1">
    <location>
        <begin position="212"/>
        <end position="233"/>
    </location>
</feature>
<feature type="domain" description="EamA" evidence="2">
    <location>
        <begin position="1"/>
        <end position="135"/>
    </location>
</feature>
<dbReference type="GO" id="GO:0016020">
    <property type="term" value="C:membrane"/>
    <property type="evidence" value="ECO:0007669"/>
    <property type="project" value="InterPro"/>
</dbReference>
<keyword evidence="1" id="KW-0812">Transmembrane</keyword>
<dbReference type="AlphaFoldDB" id="A0A1J4TDT9"/>
<organism evidence="3 4">
    <name type="scientific">Candidatus Falkowbacteria bacterium CG1_02_37_44</name>
    <dbReference type="NCBI Taxonomy" id="1805146"/>
    <lineage>
        <taxon>Bacteria</taxon>
        <taxon>Candidatus Falkowiibacteriota</taxon>
    </lineage>
</organism>
<name>A0A1J4TDT9_9BACT</name>
<evidence type="ECO:0000256" key="1">
    <source>
        <dbReference type="SAM" id="Phobius"/>
    </source>
</evidence>
<evidence type="ECO:0000313" key="4">
    <source>
        <dbReference type="Proteomes" id="UP000183192"/>
    </source>
</evidence>
<keyword evidence="1" id="KW-0472">Membrane</keyword>
<dbReference type="Pfam" id="PF00892">
    <property type="entry name" value="EamA"/>
    <property type="match status" value="2"/>
</dbReference>
<dbReference type="InterPro" id="IPR037185">
    <property type="entry name" value="EmrE-like"/>
</dbReference>
<evidence type="ECO:0000259" key="2">
    <source>
        <dbReference type="Pfam" id="PF00892"/>
    </source>
</evidence>
<feature type="transmembrane region" description="Helical" evidence="1">
    <location>
        <begin position="179"/>
        <end position="200"/>
    </location>
</feature>